<comment type="caution">
    <text evidence="1">The sequence shown here is derived from an EMBL/GenBank/DDBJ whole genome shotgun (WGS) entry which is preliminary data.</text>
</comment>
<dbReference type="Pfam" id="PF06908">
    <property type="entry name" value="YpsA"/>
    <property type="match status" value="1"/>
</dbReference>
<dbReference type="InterPro" id="IPR010697">
    <property type="entry name" value="YspA"/>
</dbReference>
<name>A0A2V3WBB7_9BACI</name>
<gene>
    <name evidence="1" type="ORF">DES38_104190</name>
</gene>
<dbReference type="PIRSF" id="PIRSF021290">
    <property type="entry name" value="DUF1273"/>
    <property type="match status" value="1"/>
</dbReference>
<protein>
    <submittedName>
        <fullName evidence="1">Putative phage-like protein YoqJ</fullName>
    </submittedName>
</protein>
<accession>A0A2V3WBB7</accession>
<dbReference type="Proteomes" id="UP000247922">
    <property type="component" value="Unassembled WGS sequence"/>
</dbReference>
<dbReference type="EMBL" id="QJJR01000004">
    <property type="protein sequence ID" value="PXW91757.1"/>
    <property type="molecule type" value="Genomic_DNA"/>
</dbReference>
<dbReference type="PANTHER" id="PTHR38440">
    <property type="entry name" value="UPF0398 PROTEIN YPSA"/>
    <property type="match status" value="1"/>
</dbReference>
<sequence length="180" mass="21035">MIMTVTGYKSFEMGIHQDSDPRIDYVKHALKQKIVTFIEQGGQWVLTSGQLGVELWAVEVVLDLQVDYQVQVAIIPPFDHQDARWNEANQEKYQHLTEMVDYYQLLYQGDYKNPGQFKAKNKFFLDKSDVSLILVDDINPGSVKYYLDEAKRYQKANKQMLEFITPLDLDDVVRELTEDF</sequence>
<dbReference type="NCBIfam" id="NF010181">
    <property type="entry name" value="PRK13660.1"/>
    <property type="match status" value="1"/>
</dbReference>
<dbReference type="AlphaFoldDB" id="A0A2V3WBB7"/>
<reference evidence="1 2" key="1">
    <citation type="submission" date="2018-05" db="EMBL/GenBank/DDBJ databases">
        <title>Genomic Encyclopedia of Type Strains, Phase IV (KMG-IV): sequencing the most valuable type-strain genomes for metagenomic binning, comparative biology and taxonomic classification.</title>
        <authorList>
            <person name="Goeker M."/>
        </authorList>
    </citation>
    <scope>NUCLEOTIDE SEQUENCE [LARGE SCALE GENOMIC DNA]</scope>
    <source>
        <strain evidence="1 2">DSM 22440</strain>
    </source>
</reference>
<evidence type="ECO:0000313" key="1">
    <source>
        <dbReference type="EMBL" id="PXW91757.1"/>
    </source>
</evidence>
<dbReference type="PANTHER" id="PTHR38440:SF1">
    <property type="entry name" value="UPF0398 PROTEIN SPR0331"/>
    <property type="match status" value="1"/>
</dbReference>
<proteinExistence type="predicted"/>
<dbReference type="RefSeq" id="WP_110251054.1">
    <property type="nucleotide sequence ID" value="NZ_QJJR01000004.1"/>
</dbReference>
<dbReference type="SUPFAM" id="SSF102405">
    <property type="entry name" value="MCP/YpsA-like"/>
    <property type="match status" value="1"/>
</dbReference>
<organism evidence="1 2">
    <name type="scientific">Streptohalobacillus salinus</name>
    <dbReference type="NCBI Taxonomy" id="621096"/>
    <lineage>
        <taxon>Bacteria</taxon>
        <taxon>Bacillati</taxon>
        <taxon>Bacillota</taxon>
        <taxon>Bacilli</taxon>
        <taxon>Bacillales</taxon>
        <taxon>Bacillaceae</taxon>
        <taxon>Streptohalobacillus</taxon>
    </lineage>
</organism>
<keyword evidence="2" id="KW-1185">Reference proteome</keyword>
<dbReference type="Gene3D" id="3.40.50.450">
    <property type="match status" value="1"/>
</dbReference>
<evidence type="ECO:0000313" key="2">
    <source>
        <dbReference type="Proteomes" id="UP000247922"/>
    </source>
</evidence>
<dbReference type="OrthoDB" id="2301957at2"/>